<proteinExistence type="predicted"/>
<feature type="compositionally biased region" description="Low complexity" evidence="2">
    <location>
        <begin position="651"/>
        <end position="662"/>
    </location>
</feature>
<dbReference type="InterPro" id="IPR052779">
    <property type="entry name" value="WDR62"/>
</dbReference>
<organism evidence="3 4">
    <name type="scientific">Plakobranchus ocellatus</name>
    <dbReference type="NCBI Taxonomy" id="259542"/>
    <lineage>
        <taxon>Eukaryota</taxon>
        <taxon>Metazoa</taxon>
        <taxon>Spiralia</taxon>
        <taxon>Lophotrochozoa</taxon>
        <taxon>Mollusca</taxon>
        <taxon>Gastropoda</taxon>
        <taxon>Heterobranchia</taxon>
        <taxon>Euthyneura</taxon>
        <taxon>Panpulmonata</taxon>
        <taxon>Sacoglossa</taxon>
        <taxon>Placobranchoidea</taxon>
        <taxon>Plakobranchidae</taxon>
        <taxon>Plakobranchus</taxon>
    </lineage>
</organism>
<evidence type="ECO:0000256" key="1">
    <source>
        <dbReference type="PROSITE-ProRule" id="PRU00221"/>
    </source>
</evidence>
<dbReference type="PANTHER" id="PTHR45589:SF1">
    <property type="entry name" value="WD REPEAT DOMAIN 62, ISOFORM G"/>
    <property type="match status" value="1"/>
</dbReference>
<keyword evidence="3" id="KW-0418">Kinase</keyword>
<dbReference type="SMART" id="SM00320">
    <property type="entry name" value="WD40"/>
    <property type="match status" value="9"/>
</dbReference>
<dbReference type="Pfam" id="PF00400">
    <property type="entry name" value="WD40"/>
    <property type="match status" value="3"/>
</dbReference>
<reference evidence="3 4" key="1">
    <citation type="journal article" date="2021" name="Elife">
        <title>Chloroplast acquisition without the gene transfer in kleptoplastic sea slugs, Plakobranchus ocellatus.</title>
        <authorList>
            <person name="Maeda T."/>
            <person name="Takahashi S."/>
            <person name="Yoshida T."/>
            <person name="Shimamura S."/>
            <person name="Takaki Y."/>
            <person name="Nagai Y."/>
            <person name="Toyoda A."/>
            <person name="Suzuki Y."/>
            <person name="Arimoto A."/>
            <person name="Ishii H."/>
            <person name="Satoh N."/>
            <person name="Nishiyama T."/>
            <person name="Hasebe M."/>
            <person name="Maruyama T."/>
            <person name="Minagawa J."/>
            <person name="Obokata J."/>
            <person name="Shigenobu S."/>
        </authorList>
    </citation>
    <scope>NUCLEOTIDE SEQUENCE [LARGE SCALE GENOMIC DNA]</scope>
</reference>
<name>A0AAV3Y936_9GAST</name>
<dbReference type="GO" id="GO:0016301">
    <property type="term" value="F:kinase activity"/>
    <property type="evidence" value="ECO:0007669"/>
    <property type="project" value="UniProtKB-KW"/>
</dbReference>
<accession>A0AAV3Y936</accession>
<keyword evidence="3" id="KW-0808">Transferase</keyword>
<dbReference type="Gene3D" id="2.130.10.10">
    <property type="entry name" value="YVTN repeat-like/Quinoprotein amine dehydrogenase"/>
    <property type="match status" value="2"/>
</dbReference>
<feature type="compositionally biased region" description="Basic and acidic residues" evidence="2">
    <location>
        <begin position="630"/>
        <end position="647"/>
    </location>
</feature>
<comment type="caution">
    <text evidence="3">The sequence shown here is derived from an EMBL/GenBank/DDBJ whole genome shotgun (WGS) entry which is preliminary data.</text>
</comment>
<feature type="compositionally biased region" description="Basic and acidic residues" evidence="2">
    <location>
        <begin position="663"/>
        <end position="676"/>
    </location>
</feature>
<dbReference type="EMBL" id="BLXT01000592">
    <property type="protein sequence ID" value="GFN78682.1"/>
    <property type="molecule type" value="Genomic_DNA"/>
</dbReference>
<gene>
    <name evidence="3" type="ORF">PoB_000518800</name>
</gene>
<sequence>MAKSQLTNRRADPAVQPLYGRLGLLGECKEHTFIDVVCGTGASADSVFAITRAGGLVIVSAKTRKIKGHKNIVGVKGTCIKAHDRVLFIGFNNGDIHMFNSTTLLHLGALPLPTFFRRSGLNSGGVFTLTFNLSTLYLTTAYKNSSMCVWDMQDTGNVKQRYVAVYHSEAITNFDLYSSREPQDQAIRETLVTVSQDSTVRLWGVLFDNMVCFDNLSILNFDNGTLGRERLRHGTLENSGVITAIKISPDQKYIVTGNKVGTICVYDKGSYKHFFTVKAHNREVTCLTFYNNTALGHLALVSGGRDRTIQVIDASCDFRLVSSLYIHSSSITALKVCQREGKVYIVCSASDRSISLSEASQKDSHRLTLSPPTTSSIAAKKLPSFQLTQSTTCVSSPTDMAVDHRTQDLVIGFQDGNIRIMELTQLKEKRMFPGCTSGEAQINKVALDSCSALLLTAASDKTINVINYLTGQNLHTVTGHNKCVTGLVFTSNGDHMISASMDGCIFLWRLSPYLLAKRKEIYLRANSTTSVHEIVSCPLTPPKPHTRVEHKVPMRVAVKAHSFTLALNRGCQRCKGDTHKVAQHFFKTSSALTCPKRNCEPPGTPFKKMGEGDATGAPASQKPCQTEAADFERCSGGHRSTGRDESSKYLSRSNRSASQTSSRRVEYVGRREKTSELKNGLSKVLQARRVNDRERVSAGQEKTGLRSLLCRECDYREN</sequence>
<dbReference type="PROSITE" id="PS50294">
    <property type="entry name" value="WD_REPEATS_REGION"/>
    <property type="match status" value="1"/>
</dbReference>
<dbReference type="InterPro" id="IPR036322">
    <property type="entry name" value="WD40_repeat_dom_sf"/>
</dbReference>
<dbReference type="Proteomes" id="UP000735302">
    <property type="component" value="Unassembled WGS sequence"/>
</dbReference>
<dbReference type="PANTHER" id="PTHR45589">
    <property type="entry name" value="WD REPEAT DOMAIN 62, ISOFORM G"/>
    <property type="match status" value="1"/>
</dbReference>
<protein>
    <submittedName>
        <fullName evidence="3">Mitogen-activated protein kinase-binding protein 1</fullName>
    </submittedName>
</protein>
<evidence type="ECO:0000256" key="2">
    <source>
        <dbReference type="SAM" id="MobiDB-lite"/>
    </source>
</evidence>
<keyword evidence="1" id="KW-0853">WD repeat</keyword>
<feature type="region of interest" description="Disordered" evidence="2">
    <location>
        <begin position="605"/>
        <end position="680"/>
    </location>
</feature>
<keyword evidence="4" id="KW-1185">Reference proteome</keyword>
<dbReference type="InterPro" id="IPR001680">
    <property type="entry name" value="WD40_rpt"/>
</dbReference>
<dbReference type="InterPro" id="IPR015943">
    <property type="entry name" value="WD40/YVTN_repeat-like_dom_sf"/>
</dbReference>
<dbReference type="SUPFAM" id="SSF50978">
    <property type="entry name" value="WD40 repeat-like"/>
    <property type="match status" value="1"/>
</dbReference>
<dbReference type="PROSITE" id="PS50082">
    <property type="entry name" value="WD_REPEATS_2"/>
    <property type="match status" value="1"/>
</dbReference>
<evidence type="ECO:0000313" key="4">
    <source>
        <dbReference type="Proteomes" id="UP000735302"/>
    </source>
</evidence>
<dbReference type="AlphaFoldDB" id="A0AAV3Y936"/>
<evidence type="ECO:0000313" key="3">
    <source>
        <dbReference type="EMBL" id="GFN78682.1"/>
    </source>
</evidence>
<feature type="repeat" description="WD" evidence="1">
    <location>
        <begin position="477"/>
        <end position="511"/>
    </location>
</feature>